<evidence type="ECO:0000256" key="4">
    <source>
        <dbReference type="ARBA" id="ARBA00022605"/>
    </source>
</evidence>
<evidence type="ECO:0000256" key="8">
    <source>
        <dbReference type="ARBA" id="ARBA00023027"/>
    </source>
</evidence>
<dbReference type="PANTHER" id="PTHR45754:SF3">
    <property type="entry name" value="METHYLENETETRAHYDROFOLATE REDUCTASE (NADPH)"/>
    <property type="match status" value="1"/>
</dbReference>
<comment type="cofactor">
    <cofactor evidence="1 12">
        <name>FAD</name>
        <dbReference type="ChEBI" id="CHEBI:57692"/>
    </cofactor>
</comment>
<dbReference type="EMBL" id="JAZDRP010000004">
    <property type="protein sequence ID" value="MEE2526345.1"/>
    <property type="molecule type" value="Genomic_DNA"/>
</dbReference>
<evidence type="ECO:0000256" key="6">
    <source>
        <dbReference type="ARBA" id="ARBA00022827"/>
    </source>
</evidence>
<evidence type="ECO:0000256" key="11">
    <source>
        <dbReference type="ARBA" id="ARBA00048628"/>
    </source>
</evidence>
<dbReference type="EC" id="1.5.1.54" evidence="12"/>
<keyword evidence="14" id="KW-1185">Reference proteome</keyword>
<organism evidence="13 14">
    <name type="scientific">Hyphobacterium lacteum</name>
    <dbReference type="NCBI Taxonomy" id="3116575"/>
    <lineage>
        <taxon>Bacteria</taxon>
        <taxon>Pseudomonadati</taxon>
        <taxon>Pseudomonadota</taxon>
        <taxon>Alphaproteobacteria</taxon>
        <taxon>Maricaulales</taxon>
        <taxon>Maricaulaceae</taxon>
        <taxon>Hyphobacterium</taxon>
    </lineage>
</organism>
<comment type="pathway">
    <text evidence="2 12">One-carbon metabolism; tetrahydrofolate interconversion.</text>
</comment>
<evidence type="ECO:0000256" key="7">
    <source>
        <dbReference type="ARBA" id="ARBA00023002"/>
    </source>
</evidence>
<keyword evidence="5 12" id="KW-0285">Flavoprotein</keyword>
<keyword evidence="7 12" id="KW-0560">Oxidoreductase</keyword>
<evidence type="ECO:0000256" key="5">
    <source>
        <dbReference type="ARBA" id="ARBA00022630"/>
    </source>
</evidence>
<evidence type="ECO:0000313" key="14">
    <source>
        <dbReference type="Proteomes" id="UP001354971"/>
    </source>
</evidence>
<dbReference type="Pfam" id="PF02219">
    <property type="entry name" value="MTHFR"/>
    <property type="match status" value="1"/>
</dbReference>
<keyword evidence="6 12" id="KW-0274">FAD</keyword>
<evidence type="ECO:0000256" key="2">
    <source>
        <dbReference type="ARBA" id="ARBA00004777"/>
    </source>
</evidence>
<protein>
    <recommendedName>
        <fullName evidence="12">Methylenetetrahydrofolate reductase</fullName>
        <ecNumber evidence="12">1.5.1.54</ecNumber>
    </recommendedName>
</protein>
<dbReference type="RefSeq" id="WP_330199008.1">
    <property type="nucleotide sequence ID" value="NZ_JAZDRP010000004.1"/>
</dbReference>
<dbReference type="SUPFAM" id="SSF51730">
    <property type="entry name" value="FAD-linked oxidoreductase"/>
    <property type="match status" value="1"/>
</dbReference>
<evidence type="ECO:0000256" key="10">
    <source>
        <dbReference type="ARBA" id="ARBA00034478"/>
    </source>
</evidence>
<evidence type="ECO:0000256" key="1">
    <source>
        <dbReference type="ARBA" id="ARBA00001974"/>
    </source>
</evidence>
<gene>
    <name evidence="13" type="primary">metF</name>
    <name evidence="13" type="ORF">V0U79_08200</name>
</gene>
<comment type="similarity">
    <text evidence="3 12">Belongs to the methylenetetrahydrofolate reductase family.</text>
</comment>
<evidence type="ECO:0000256" key="3">
    <source>
        <dbReference type="ARBA" id="ARBA00006743"/>
    </source>
</evidence>
<dbReference type="Gene3D" id="3.20.20.220">
    <property type="match status" value="1"/>
</dbReference>
<reference evidence="13 14" key="1">
    <citation type="submission" date="2024-01" db="EMBL/GenBank/DDBJ databases">
        <title>Hyphobacterium bacterium isolated from marine sediment.</title>
        <authorList>
            <person name="Zhao S."/>
        </authorList>
    </citation>
    <scope>NUCLEOTIDE SEQUENCE [LARGE SCALE GENOMIC DNA]</scope>
    <source>
        <strain evidence="14">HN65</strain>
    </source>
</reference>
<keyword evidence="9" id="KW-0486">Methionine biosynthesis</keyword>
<evidence type="ECO:0000256" key="12">
    <source>
        <dbReference type="RuleBase" id="RU003862"/>
    </source>
</evidence>
<comment type="caution">
    <text evidence="13">The sequence shown here is derived from an EMBL/GenBank/DDBJ whole genome shotgun (WGS) entry which is preliminary data.</text>
</comment>
<comment type="catalytic activity">
    <reaction evidence="11">
        <text>(6S)-5-methyl-5,6,7,8-tetrahydrofolate + NAD(+) = (6R)-5,10-methylene-5,6,7,8-tetrahydrofolate + NADH + H(+)</text>
        <dbReference type="Rhea" id="RHEA:19821"/>
        <dbReference type="ChEBI" id="CHEBI:15378"/>
        <dbReference type="ChEBI" id="CHEBI:15636"/>
        <dbReference type="ChEBI" id="CHEBI:18608"/>
        <dbReference type="ChEBI" id="CHEBI:57540"/>
        <dbReference type="ChEBI" id="CHEBI:57945"/>
        <dbReference type="EC" id="1.5.1.54"/>
    </reaction>
    <physiologicalReaction direction="right-to-left" evidence="11">
        <dbReference type="Rhea" id="RHEA:19823"/>
    </physiologicalReaction>
</comment>
<dbReference type="InterPro" id="IPR029041">
    <property type="entry name" value="FAD-linked_oxidoreductase-like"/>
</dbReference>
<name>A0ABU7LR03_9PROT</name>
<dbReference type="PANTHER" id="PTHR45754">
    <property type="entry name" value="METHYLENETETRAHYDROFOLATE REDUCTASE"/>
    <property type="match status" value="1"/>
</dbReference>
<keyword evidence="8" id="KW-0520">NAD</keyword>
<dbReference type="InterPro" id="IPR003171">
    <property type="entry name" value="Mehydrof_redctse-like"/>
</dbReference>
<accession>A0ABU7LR03</accession>
<dbReference type="CDD" id="cd00537">
    <property type="entry name" value="MTHFR"/>
    <property type="match status" value="1"/>
</dbReference>
<evidence type="ECO:0000313" key="13">
    <source>
        <dbReference type="EMBL" id="MEE2526345.1"/>
    </source>
</evidence>
<dbReference type="NCBIfam" id="TIGR00676">
    <property type="entry name" value="fadh2"/>
    <property type="match status" value="1"/>
</dbReference>
<evidence type="ECO:0000256" key="9">
    <source>
        <dbReference type="ARBA" id="ARBA00023167"/>
    </source>
</evidence>
<keyword evidence="4" id="KW-0028">Amino-acid biosynthesis</keyword>
<sequence>MTHQPSSFAFGRNSAPNVSFEFFPPKTDAMADRLWDTVTKLEPYKPDFVSVTYGAGGSTRERTRNTVKRIISETRLNAAAHLTCVGATRLETRNIIRDYKSAGVDHIVALRGDSPEGAGQPYSTHPGGFESTAELVRAIREEGISEVTVGCYPERHPDSPSIDHDLDVLKAKIDAGATRAVTQFFFDPDIFFRFRDKAVAAGVSVPIIPGLMLQSNFNGLQRMADLCGASVPDSLPPLYEGLDDDADTRDLVTANVVAKLARKLEKGGADHFHFYTLNRANLAICLVRLLGVRALQKAA</sequence>
<dbReference type="Proteomes" id="UP001354971">
    <property type="component" value="Unassembled WGS sequence"/>
</dbReference>
<dbReference type="InterPro" id="IPR004620">
    <property type="entry name" value="MTHF_reductase_bac"/>
</dbReference>
<comment type="pathway">
    <text evidence="10">Amino-acid biosynthesis; L-methionine biosynthesis via de novo pathway.</text>
</comment>
<proteinExistence type="inferred from homology"/>
<dbReference type="GO" id="GO:0004489">
    <property type="term" value="F:methylenetetrahydrofolate reductase [NAD(P)H] activity"/>
    <property type="evidence" value="ECO:0007669"/>
    <property type="project" value="UniProtKB-EC"/>
</dbReference>